<reference evidence="3 4" key="1">
    <citation type="journal article" date="2017" name="Mol. Plant">
        <title>The Genome of Medicinal Plant Macleaya cordata Provides New Insights into Benzylisoquinoline Alkaloids Metabolism.</title>
        <authorList>
            <person name="Liu X."/>
            <person name="Liu Y."/>
            <person name="Huang P."/>
            <person name="Ma Y."/>
            <person name="Qing Z."/>
            <person name="Tang Q."/>
            <person name="Cao H."/>
            <person name="Cheng P."/>
            <person name="Zheng Y."/>
            <person name="Yuan Z."/>
            <person name="Zhou Y."/>
            <person name="Liu J."/>
            <person name="Tang Z."/>
            <person name="Zhuo Y."/>
            <person name="Zhang Y."/>
            <person name="Yu L."/>
            <person name="Huang J."/>
            <person name="Yang P."/>
            <person name="Peng Q."/>
            <person name="Zhang J."/>
            <person name="Jiang W."/>
            <person name="Zhang Z."/>
            <person name="Lin K."/>
            <person name="Ro D.K."/>
            <person name="Chen X."/>
            <person name="Xiong X."/>
            <person name="Shang Y."/>
            <person name="Huang S."/>
            <person name="Zeng J."/>
        </authorList>
    </citation>
    <scope>NUCLEOTIDE SEQUENCE [LARGE SCALE GENOMIC DNA]</scope>
    <source>
        <strain evidence="4">cv. BLH2017</strain>
        <tissue evidence="3">Root</tissue>
    </source>
</reference>
<gene>
    <name evidence="3" type="ORF">BVC80_1413g23</name>
</gene>
<comment type="caution">
    <text evidence="3">The sequence shown here is derived from an EMBL/GenBank/DDBJ whole genome shotgun (WGS) entry which is preliminary data.</text>
</comment>
<feature type="domain" description="DUF3444" evidence="2">
    <location>
        <begin position="133"/>
        <end position="196"/>
    </location>
</feature>
<dbReference type="Proteomes" id="UP000195402">
    <property type="component" value="Unassembled WGS sequence"/>
</dbReference>
<evidence type="ECO:0000256" key="1">
    <source>
        <dbReference type="SAM" id="MobiDB-lite"/>
    </source>
</evidence>
<dbReference type="OrthoDB" id="10250354at2759"/>
<dbReference type="STRING" id="56857.A0A200R7V5"/>
<dbReference type="Pfam" id="PF11926">
    <property type="entry name" value="DUF3444"/>
    <property type="match status" value="1"/>
</dbReference>
<dbReference type="InterPro" id="IPR024593">
    <property type="entry name" value="DUF3444"/>
</dbReference>
<accession>A0A200R7V5</accession>
<keyword evidence="4" id="KW-1185">Reference proteome</keyword>
<name>A0A200R7V5_MACCD</name>
<dbReference type="InParanoid" id="A0A200R7V5"/>
<dbReference type="EMBL" id="MVGT01000427">
    <property type="protein sequence ID" value="OVA18791.1"/>
    <property type="molecule type" value="Genomic_DNA"/>
</dbReference>
<dbReference type="AlphaFoldDB" id="A0A200R7V5"/>
<evidence type="ECO:0000259" key="2">
    <source>
        <dbReference type="Pfam" id="PF11926"/>
    </source>
</evidence>
<evidence type="ECO:0000313" key="3">
    <source>
        <dbReference type="EMBL" id="OVA18791.1"/>
    </source>
</evidence>
<sequence length="202" mass="23492">MNNRMVSFHIPSNELLRFSHRVPSFRTTGREREDIPEAEESPHLPKKRKNPDDKNTLDQGNLRTGNWCPRLSDWCHKKKRSASNRVEAHANETVSNALNSNTDIVAVHSPCAIPNADFYNFEQIPSSPFHLNPFEIPDAEFYDFEDDKSPEKFKPGQIWAVYCNLDDFPKYYVQIKRVKLTPDFKLCVKWLKSCVLPKDVIE</sequence>
<protein>
    <recommendedName>
        <fullName evidence="2">DUF3444 domain-containing protein</fullName>
    </recommendedName>
</protein>
<proteinExistence type="predicted"/>
<dbReference type="PANTHER" id="PTHR45089">
    <property type="entry name" value="DNAJ HEAT SHOCK AMINO-TERMINAL DOMAIN PROTEIN-RELATED"/>
    <property type="match status" value="1"/>
</dbReference>
<feature type="compositionally biased region" description="Basic and acidic residues" evidence="1">
    <location>
        <begin position="28"/>
        <end position="43"/>
    </location>
</feature>
<organism evidence="3 4">
    <name type="scientific">Macleaya cordata</name>
    <name type="common">Five-seeded plume-poppy</name>
    <name type="synonym">Bocconia cordata</name>
    <dbReference type="NCBI Taxonomy" id="56857"/>
    <lineage>
        <taxon>Eukaryota</taxon>
        <taxon>Viridiplantae</taxon>
        <taxon>Streptophyta</taxon>
        <taxon>Embryophyta</taxon>
        <taxon>Tracheophyta</taxon>
        <taxon>Spermatophyta</taxon>
        <taxon>Magnoliopsida</taxon>
        <taxon>Ranunculales</taxon>
        <taxon>Papaveraceae</taxon>
        <taxon>Papaveroideae</taxon>
        <taxon>Macleaya</taxon>
    </lineage>
</organism>
<feature type="region of interest" description="Disordered" evidence="1">
    <location>
        <begin position="27"/>
        <end position="62"/>
    </location>
</feature>
<evidence type="ECO:0000313" key="4">
    <source>
        <dbReference type="Proteomes" id="UP000195402"/>
    </source>
</evidence>